<organism evidence="2 3">
    <name type="scientific">Leptomonas seymouri</name>
    <dbReference type="NCBI Taxonomy" id="5684"/>
    <lineage>
        <taxon>Eukaryota</taxon>
        <taxon>Discoba</taxon>
        <taxon>Euglenozoa</taxon>
        <taxon>Kinetoplastea</taxon>
        <taxon>Metakinetoplastina</taxon>
        <taxon>Trypanosomatida</taxon>
        <taxon>Trypanosomatidae</taxon>
        <taxon>Leishmaniinae</taxon>
        <taxon>Leptomonas</taxon>
    </lineage>
</organism>
<dbReference type="PANTHER" id="PTHR33604:SF3">
    <property type="entry name" value="OSJNBA0004B13.7 PROTEIN"/>
    <property type="match status" value="1"/>
</dbReference>
<gene>
    <name evidence="2" type="ORF">ABL78_7432</name>
</gene>
<dbReference type="VEuPathDB" id="TriTrypDB:Lsey_0360_0050"/>
<dbReference type="OMA" id="FPIDIAV"/>
<dbReference type="OrthoDB" id="262173at2759"/>
<comment type="caution">
    <text evidence="2">The sequence shown here is derived from an EMBL/GenBank/DDBJ whole genome shotgun (WGS) entry which is preliminary data.</text>
</comment>
<protein>
    <submittedName>
        <fullName evidence="2">Putative transmembrane protein</fullName>
    </submittedName>
</protein>
<feature type="transmembrane region" description="Helical" evidence="1">
    <location>
        <begin position="20"/>
        <end position="40"/>
    </location>
</feature>
<dbReference type="Proteomes" id="UP000038009">
    <property type="component" value="Unassembled WGS sequence"/>
</dbReference>
<dbReference type="PANTHER" id="PTHR33604">
    <property type="entry name" value="OSJNBA0004B13.7 PROTEIN"/>
    <property type="match status" value="1"/>
</dbReference>
<dbReference type="EMBL" id="LJSK01000360">
    <property type="protein sequence ID" value="KPI83533.1"/>
    <property type="molecule type" value="Genomic_DNA"/>
</dbReference>
<sequence>MLSPSCCGASSKQSCRSSHAFMLLGVVAILLNFSVVIYLFSEKPMQSEEEEIIDTATSNARQSMMSEWIPADAKLSQYHAEGTVIKRKELLSLYRLRTIVVASEAEIPKLSRLLASLTGANYSNRRFPIDLELHILGKASRLPKILWAHGRYDVYVHRMQGSVNLSLSSVFTDVWQPQSNFELGMPLAASVELSQNWFQWVMQVIQQYSSASKDNDVHLKRAADGTLLSCALSQSMSGIALGSPVAGTTGNALFTVFSPLPSAITVFTASYWRALLAHADTGVNVEGVANATWKALLRASAVRLSKASPPFLYPPLAKIGPLACEAEDKTDAAPCSVMDSRSTIQLEVLRYLPASVDTIPSMQGQ</sequence>
<dbReference type="AlphaFoldDB" id="A0A0N1P9U7"/>
<evidence type="ECO:0000313" key="3">
    <source>
        <dbReference type="Proteomes" id="UP000038009"/>
    </source>
</evidence>
<evidence type="ECO:0000313" key="2">
    <source>
        <dbReference type="EMBL" id="KPI83533.1"/>
    </source>
</evidence>
<accession>A0A0N1P9U7</accession>
<keyword evidence="1" id="KW-1133">Transmembrane helix</keyword>
<keyword evidence="3" id="KW-1185">Reference proteome</keyword>
<evidence type="ECO:0000256" key="1">
    <source>
        <dbReference type="SAM" id="Phobius"/>
    </source>
</evidence>
<proteinExistence type="predicted"/>
<keyword evidence="1" id="KW-0472">Membrane</keyword>
<name>A0A0N1P9U7_LEPSE</name>
<keyword evidence="1 2" id="KW-0812">Transmembrane</keyword>
<reference evidence="2 3" key="1">
    <citation type="journal article" date="2015" name="PLoS Pathog.">
        <title>Leptomonas seymouri: Adaptations to the Dixenous Life Cycle Analyzed by Genome Sequencing, Transcriptome Profiling and Co-infection with Leishmania donovani.</title>
        <authorList>
            <person name="Kraeva N."/>
            <person name="Butenko A."/>
            <person name="Hlavacova J."/>
            <person name="Kostygov A."/>
            <person name="Myskova J."/>
            <person name="Grybchuk D."/>
            <person name="Lestinova T."/>
            <person name="Votypka J."/>
            <person name="Volf P."/>
            <person name="Opperdoes F."/>
            <person name="Flegontov P."/>
            <person name="Lukes J."/>
            <person name="Yurchenko V."/>
        </authorList>
    </citation>
    <scope>NUCLEOTIDE SEQUENCE [LARGE SCALE GENOMIC DNA]</scope>
    <source>
        <strain evidence="2 3">ATCC 30220</strain>
    </source>
</reference>